<comment type="function">
    <text evidence="5">This is one of the proteins that binds to the 5S RNA in the ribosome where it forms part of the central protuberance.</text>
</comment>
<dbReference type="OrthoDB" id="9806411at2"/>
<name>A0A0K2G7Z5_NITMO</name>
<gene>
    <name evidence="5 9" type="primary">rplY</name>
    <name evidence="5" type="synonym">ctc</name>
    <name evidence="9" type="ORF">NITMOv2_0642</name>
</gene>
<dbReference type="GO" id="GO:0008097">
    <property type="term" value="F:5S rRNA binding"/>
    <property type="evidence" value="ECO:0007669"/>
    <property type="project" value="InterPro"/>
</dbReference>
<dbReference type="EMBL" id="CP011801">
    <property type="protein sequence ID" value="ALA57078.1"/>
    <property type="molecule type" value="Genomic_DNA"/>
</dbReference>
<keyword evidence="2 5" id="KW-0694">RNA-binding</keyword>
<protein>
    <recommendedName>
        <fullName evidence="5">Large ribosomal subunit protein bL25</fullName>
    </recommendedName>
    <alternativeName>
        <fullName evidence="5">General stress protein CTC</fullName>
    </alternativeName>
</protein>
<dbReference type="PANTHER" id="PTHR33284">
    <property type="entry name" value="RIBOSOMAL PROTEIN L25/GLN-TRNA SYNTHETASE, ANTI-CODON-BINDING DOMAIN-CONTAINING PROTEIN"/>
    <property type="match status" value="1"/>
</dbReference>
<evidence type="ECO:0000256" key="5">
    <source>
        <dbReference type="HAMAP-Rule" id="MF_01334"/>
    </source>
</evidence>
<dbReference type="KEGG" id="nmv:NITMOv2_0642"/>
<comment type="subunit">
    <text evidence="5">Part of the 50S ribosomal subunit; part of the 5S rRNA/L5/L18/L25 subcomplex. Contacts the 5S rRNA. Binds to the 5S rRNA independently of L5 and L18.</text>
</comment>
<dbReference type="GO" id="GO:0003735">
    <property type="term" value="F:structural constituent of ribosome"/>
    <property type="evidence" value="ECO:0007669"/>
    <property type="project" value="InterPro"/>
</dbReference>
<dbReference type="InterPro" id="IPR020056">
    <property type="entry name" value="Rbsml_bL25/Gln-tRNA_synth_N"/>
</dbReference>
<proteinExistence type="inferred from homology"/>
<dbReference type="Pfam" id="PF01386">
    <property type="entry name" value="Ribosomal_L25p"/>
    <property type="match status" value="1"/>
</dbReference>
<dbReference type="Gene3D" id="2.40.240.10">
    <property type="entry name" value="Ribosomal Protein L25, Chain P"/>
    <property type="match status" value="1"/>
</dbReference>
<dbReference type="Proteomes" id="UP000069205">
    <property type="component" value="Chromosome"/>
</dbReference>
<dbReference type="HAMAP" id="MF_01334">
    <property type="entry name" value="Ribosomal_bL25_CTC"/>
    <property type="match status" value="1"/>
</dbReference>
<feature type="compositionally biased region" description="Basic and acidic residues" evidence="6">
    <location>
        <begin position="237"/>
        <end position="260"/>
    </location>
</feature>
<feature type="domain" description="Large ribosomal subunit protein bL25 beta" evidence="8">
    <location>
        <begin position="104"/>
        <end position="186"/>
    </location>
</feature>
<keyword evidence="10" id="KW-1185">Reference proteome</keyword>
<dbReference type="GO" id="GO:0006412">
    <property type="term" value="P:translation"/>
    <property type="evidence" value="ECO:0007669"/>
    <property type="project" value="UniProtKB-UniRule"/>
</dbReference>
<dbReference type="InterPro" id="IPR029751">
    <property type="entry name" value="Ribosomal_L25_dom"/>
</dbReference>
<dbReference type="CDD" id="cd00495">
    <property type="entry name" value="Ribosomal_L25_TL5_CTC"/>
    <property type="match status" value="1"/>
</dbReference>
<dbReference type="InterPro" id="IPR020057">
    <property type="entry name" value="Ribosomal_bL25_b-dom"/>
</dbReference>
<feature type="domain" description="Large ribosomal subunit protein bL25 L25" evidence="7">
    <location>
        <begin position="5"/>
        <end position="95"/>
    </location>
</feature>
<feature type="compositionally biased region" description="Low complexity" evidence="6">
    <location>
        <begin position="217"/>
        <end position="236"/>
    </location>
</feature>
<keyword evidence="3 5" id="KW-0689">Ribosomal protein</keyword>
<reference evidence="9 10" key="1">
    <citation type="journal article" date="2015" name="Proc. Natl. Acad. Sci. U.S.A.">
        <title>Expanded metabolic versatility of ubiquitous nitrite-oxidizing bacteria from the genus Nitrospira.</title>
        <authorList>
            <person name="Koch H."/>
            <person name="Lucker S."/>
            <person name="Albertsen M."/>
            <person name="Kitzinger K."/>
            <person name="Herbold C."/>
            <person name="Spieck E."/>
            <person name="Nielsen P.H."/>
            <person name="Wagner M."/>
            <person name="Daims H."/>
        </authorList>
    </citation>
    <scope>NUCLEOTIDE SEQUENCE [LARGE SCALE GENOMIC DNA]</scope>
    <source>
        <strain evidence="9 10">NSP M-1</strain>
    </source>
</reference>
<feature type="region of interest" description="Disordered" evidence="6">
    <location>
        <begin position="205"/>
        <end position="260"/>
    </location>
</feature>
<comment type="similarity">
    <text evidence="5">Belongs to the bacterial ribosomal protein bL25 family. CTC subfamily.</text>
</comment>
<keyword evidence="4 5" id="KW-0687">Ribonucleoprotein</keyword>
<dbReference type="PANTHER" id="PTHR33284:SF1">
    <property type="entry name" value="RIBOSOMAL PROTEIN L25_GLN-TRNA SYNTHETASE, ANTI-CODON-BINDING DOMAIN-CONTAINING PROTEIN"/>
    <property type="match status" value="1"/>
</dbReference>
<accession>A0A0K2G7Z5</accession>
<evidence type="ECO:0000259" key="7">
    <source>
        <dbReference type="Pfam" id="PF01386"/>
    </source>
</evidence>
<evidence type="ECO:0000313" key="10">
    <source>
        <dbReference type="Proteomes" id="UP000069205"/>
    </source>
</evidence>
<dbReference type="AlphaFoldDB" id="A0A0K2G7Z5"/>
<dbReference type="RefSeq" id="WP_053378477.1">
    <property type="nucleotide sequence ID" value="NZ_CP011801.1"/>
</dbReference>
<dbReference type="PATRIC" id="fig|42253.5.peg.636"/>
<dbReference type="InterPro" id="IPR011035">
    <property type="entry name" value="Ribosomal_bL25/Gln-tRNA_synth"/>
</dbReference>
<sequence>MKFELTVTVREQAGKGAARSMRRSGKVPAVLYGQGECLLLTVEPEELIKILKSQAGSTALISLTVAGAKSAPNRTALLRDYQVDPVTGAVLHADLFEISMSKPIRVKVPIHVVGGVPAGVKEGGVLHHNLRELHIECLPAALPDHIEVDASALKIGDGIHLKEITKREGIRYLDDPDQMVVSVAAPMSDAKLEALLTSAAATAAEPEVAAKGKEAAAAEGGEPAKAGAAAPAAGEAKAGEKKEAGKEAPKAEKKEADKKK</sequence>
<dbReference type="InterPro" id="IPR037121">
    <property type="entry name" value="Ribosomal_bL25_C"/>
</dbReference>
<evidence type="ECO:0000256" key="4">
    <source>
        <dbReference type="ARBA" id="ARBA00023274"/>
    </source>
</evidence>
<dbReference type="GO" id="GO:0022625">
    <property type="term" value="C:cytosolic large ribosomal subunit"/>
    <property type="evidence" value="ECO:0007669"/>
    <property type="project" value="TreeGrafter"/>
</dbReference>
<evidence type="ECO:0000256" key="2">
    <source>
        <dbReference type="ARBA" id="ARBA00022884"/>
    </source>
</evidence>
<dbReference type="Pfam" id="PF14693">
    <property type="entry name" value="Ribosomal_TL5_C"/>
    <property type="match status" value="1"/>
</dbReference>
<evidence type="ECO:0000256" key="6">
    <source>
        <dbReference type="SAM" id="MobiDB-lite"/>
    </source>
</evidence>
<dbReference type="InterPro" id="IPR001021">
    <property type="entry name" value="Ribosomal_bL25_long"/>
</dbReference>
<organism evidence="9 10">
    <name type="scientific">Nitrospira moscoviensis</name>
    <dbReference type="NCBI Taxonomy" id="42253"/>
    <lineage>
        <taxon>Bacteria</taxon>
        <taxon>Pseudomonadati</taxon>
        <taxon>Nitrospirota</taxon>
        <taxon>Nitrospiria</taxon>
        <taxon>Nitrospirales</taxon>
        <taxon>Nitrospiraceae</taxon>
        <taxon>Nitrospira</taxon>
    </lineage>
</organism>
<keyword evidence="1 5" id="KW-0699">rRNA-binding</keyword>
<dbReference type="NCBIfam" id="TIGR00731">
    <property type="entry name" value="bL25_bact_ctc"/>
    <property type="match status" value="1"/>
</dbReference>
<evidence type="ECO:0000259" key="8">
    <source>
        <dbReference type="Pfam" id="PF14693"/>
    </source>
</evidence>
<evidence type="ECO:0000313" key="9">
    <source>
        <dbReference type="EMBL" id="ALA57078.1"/>
    </source>
</evidence>
<evidence type="ECO:0000256" key="3">
    <source>
        <dbReference type="ARBA" id="ARBA00022980"/>
    </source>
</evidence>
<dbReference type="SUPFAM" id="SSF50715">
    <property type="entry name" value="Ribosomal protein L25-like"/>
    <property type="match status" value="1"/>
</dbReference>
<dbReference type="Gene3D" id="2.170.120.20">
    <property type="entry name" value="Ribosomal protein L25, beta domain"/>
    <property type="match status" value="1"/>
</dbReference>
<dbReference type="STRING" id="42253.NITMOv2_0642"/>
<dbReference type="InterPro" id="IPR020930">
    <property type="entry name" value="Ribosomal_uL5_bac-type"/>
</dbReference>
<evidence type="ECO:0000256" key="1">
    <source>
        <dbReference type="ARBA" id="ARBA00022730"/>
    </source>
</evidence>